<dbReference type="AlphaFoldDB" id="A0AB38BJ60"/>
<dbReference type="EMBL" id="FOQC01000026">
    <property type="protein sequence ID" value="SFH92912.1"/>
    <property type="molecule type" value="Genomic_DNA"/>
</dbReference>
<dbReference type="SUPFAM" id="SSF53098">
    <property type="entry name" value="Ribonuclease H-like"/>
    <property type="match status" value="1"/>
</dbReference>
<dbReference type="InterPro" id="IPR036397">
    <property type="entry name" value="RNaseH_sf"/>
</dbReference>
<dbReference type="RefSeq" id="WP_143071417.1">
    <property type="nucleotide sequence ID" value="NZ_FOQC01000026.1"/>
</dbReference>
<reference evidence="1 2" key="1">
    <citation type="submission" date="2016-10" db="EMBL/GenBank/DDBJ databases">
        <authorList>
            <person name="Varghese N."/>
            <person name="Submissions S."/>
        </authorList>
    </citation>
    <scope>NUCLEOTIDE SEQUENCE [LARGE SCALE GENOMIC DNA]</scope>
    <source>
        <strain evidence="1 2">DSM 2094</strain>
    </source>
</reference>
<evidence type="ECO:0008006" key="3">
    <source>
        <dbReference type="Google" id="ProtNLM"/>
    </source>
</evidence>
<comment type="caution">
    <text evidence="1">The sequence shown here is derived from an EMBL/GenBank/DDBJ whole genome shotgun (WGS) entry which is preliminary data.</text>
</comment>
<dbReference type="GO" id="GO:0004803">
    <property type="term" value="F:transposase activity"/>
    <property type="evidence" value="ECO:0007669"/>
    <property type="project" value="TreeGrafter"/>
</dbReference>
<organism evidence="1 2">
    <name type="scientific">Trichococcus flocculiformis</name>
    <dbReference type="NCBI Taxonomy" id="82803"/>
    <lineage>
        <taxon>Bacteria</taxon>
        <taxon>Bacillati</taxon>
        <taxon>Bacillota</taxon>
        <taxon>Bacilli</taxon>
        <taxon>Lactobacillales</taxon>
        <taxon>Carnobacteriaceae</taxon>
        <taxon>Trichococcus</taxon>
    </lineage>
</organism>
<evidence type="ECO:0000313" key="1">
    <source>
        <dbReference type="EMBL" id="SFH92912.1"/>
    </source>
</evidence>
<sequence>LIESIAEDVQVFFTHAYASWEKGTNERHNRMLREFIPKGVTLRPLSYSYLLEVTDTINHRPRKIMGYTTPAERLQEELADLQAA</sequence>
<accession>A0AB38BJ60</accession>
<dbReference type="GO" id="GO:0003676">
    <property type="term" value="F:nucleic acid binding"/>
    <property type="evidence" value="ECO:0007669"/>
    <property type="project" value="InterPro"/>
</dbReference>
<feature type="non-terminal residue" evidence="1">
    <location>
        <position position="1"/>
    </location>
</feature>
<dbReference type="GO" id="GO:0005829">
    <property type="term" value="C:cytosol"/>
    <property type="evidence" value="ECO:0007669"/>
    <property type="project" value="TreeGrafter"/>
</dbReference>
<dbReference type="Gene3D" id="3.30.420.10">
    <property type="entry name" value="Ribonuclease H-like superfamily/Ribonuclease H"/>
    <property type="match status" value="1"/>
</dbReference>
<dbReference type="PANTHER" id="PTHR10948">
    <property type="entry name" value="TRANSPOSASE"/>
    <property type="match status" value="1"/>
</dbReference>
<gene>
    <name evidence="1" type="ORF">SAMN04488507_102634</name>
</gene>
<dbReference type="GO" id="GO:0032196">
    <property type="term" value="P:transposition"/>
    <property type="evidence" value="ECO:0007669"/>
    <property type="project" value="TreeGrafter"/>
</dbReference>
<dbReference type="InterPro" id="IPR051917">
    <property type="entry name" value="Transposase-Integrase"/>
</dbReference>
<dbReference type="PANTHER" id="PTHR10948:SF23">
    <property type="entry name" value="TRANSPOSASE INSI FOR INSERTION SEQUENCE ELEMENT IS30A-RELATED"/>
    <property type="match status" value="1"/>
</dbReference>
<evidence type="ECO:0000313" key="2">
    <source>
        <dbReference type="Proteomes" id="UP000199686"/>
    </source>
</evidence>
<protein>
    <recommendedName>
        <fullName evidence="3">Integrase catalytic domain-containing protein</fullName>
    </recommendedName>
</protein>
<name>A0AB38BJ60_9LACT</name>
<dbReference type="InterPro" id="IPR012337">
    <property type="entry name" value="RNaseH-like_sf"/>
</dbReference>
<proteinExistence type="predicted"/>
<dbReference type="Proteomes" id="UP000199686">
    <property type="component" value="Unassembled WGS sequence"/>
</dbReference>